<proteinExistence type="predicted"/>
<accession>A0A3N6MH51</accession>
<name>A0A3N6MH51_NATCH</name>
<evidence type="ECO:0000313" key="2">
    <source>
        <dbReference type="Proteomes" id="UP000281431"/>
    </source>
</evidence>
<comment type="caution">
    <text evidence="1">The sequence shown here is derived from an EMBL/GenBank/DDBJ whole genome shotgun (WGS) entry which is preliminary data.</text>
</comment>
<dbReference type="AlphaFoldDB" id="A0A3N6MH51"/>
<keyword evidence="2" id="KW-1185">Reference proteome</keyword>
<gene>
    <name evidence="1" type="ORF">EA472_11090</name>
</gene>
<protein>
    <submittedName>
        <fullName evidence="1">Uncharacterized protein</fullName>
    </submittedName>
</protein>
<organism evidence="1 2">
    <name type="scientific">Natrarchaeobius chitinivorans</name>
    <dbReference type="NCBI Taxonomy" id="1679083"/>
    <lineage>
        <taxon>Archaea</taxon>
        <taxon>Methanobacteriati</taxon>
        <taxon>Methanobacteriota</taxon>
        <taxon>Stenosarchaea group</taxon>
        <taxon>Halobacteria</taxon>
        <taxon>Halobacteriales</taxon>
        <taxon>Natrialbaceae</taxon>
        <taxon>Natrarchaeobius</taxon>
    </lineage>
</organism>
<dbReference type="Proteomes" id="UP000281431">
    <property type="component" value="Unassembled WGS sequence"/>
</dbReference>
<reference evidence="1 2" key="1">
    <citation type="submission" date="2018-10" db="EMBL/GenBank/DDBJ databases">
        <title>Natrarchaeobius chitinivorans gen. nov., sp. nov., and Natrarchaeobius haloalkaliphilus sp. nov., alkaliphilic, chitin-utilizing haloarchaea from hypersaline alkaline lakes.</title>
        <authorList>
            <person name="Sorokin D.Y."/>
            <person name="Elcheninov A.G."/>
            <person name="Kostrikina N.A."/>
            <person name="Bale N.J."/>
            <person name="Sinninghe Damste J.S."/>
            <person name="Khijniak T.V."/>
            <person name="Kublanov I.V."/>
            <person name="Toshchakov S.V."/>
        </authorList>
    </citation>
    <scope>NUCLEOTIDE SEQUENCE [LARGE SCALE GENOMIC DNA]</scope>
    <source>
        <strain evidence="1 2">AArcht7</strain>
    </source>
</reference>
<evidence type="ECO:0000313" key="1">
    <source>
        <dbReference type="EMBL" id="RQH00385.1"/>
    </source>
</evidence>
<dbReference type="EMBL" id="REFZ01000006">
    <property type="protein sequence ID" value="RQH00385.1"/>
    <property type="molecule type" value="Genomic_DNA"/>
</dbReference>
<sequence length="71" mass="8043">MATDGREPPDGRPRAVVFVPNGKLSVAYLRTTPDYERLPVRIREDVGDRDLGRVECGRRMVARLGSTLEFR</sequence>